<keyword evidence="1" id="KW-0540">Nuclease</keyword>
<dbReference type="AlphaFoldDB" id="A0A6H9Q6I1"/>
<proteinExistence type="predicted"/>
<organism evidence="1 2">
    <name type="scientific">Bacteroides caccae</name>
    <dbReference type="NCBI Taxonomy" id="47678"/>
    <lineage>
        <taxon>Bacteria</taxon>
        <taxon>Pseudomonadati</taxon>
        <taxon>Bacteroidota</taxon>
        <taxon>Bacteroidia</taxon>
        <taxon>Bacteroidales</taxon>
        <taxon>Bacteroidaceae</taxon>
        <taxon>Bacteroides</taxon>
    </lineage>
</organism>
<name>A0A6H9Q6I1_9BACE</name>
<dbReference type="PANTHER" id="PTHR38733:SF1">
    <property type="entry name" value="TYPE IV METHYL-DIRECTED RESTRICTION ENZYME ECOKMCRBC"/>
    <property type="match status" value="1"/>
</dbReference>
<evidence type="ECO:0000313" key="2">
    <source>
        <dbReference type="Proteomes" id="UP000427825"/>
    </source>
</evidence>
<dbReference type="InterPro" id="IPR019292">
    <property type="entry name" value="McrC"/>
</dbReference>
<comment type="caution">
    <text evidence="1">The sequence shown here is derived from an EMBL/GenBank/DDBJ whole genome shotgun (WGS) entry which is preliminary data.</text>
</comment>
<dbReference type="Proteomes" id="UP000427825">
    <property type="component" value="Unassembled WGS sequence"/>
</dbReference>
<dbReference type="GO" id="GO:0016787">
    <property type="term" value="F:hydrolase activity"/>
    <property type="evidence" value="ECO:0007669"/>
    <property type="project" value="UniProtKB-KW"/>
</dbReference>
<sequence length="349" mass="41483">MTIDKGIFIRNIYYMLTYAFQELKQNNYEEIAGEEFDEIHDLFAEILLRGISFQLKQGLHKEYISCHGSLSTLKGKLDICGTVNNLMRKQQKIDCEYDELSENNKFNQILKTTVQFLLKHPKVKSDRKAALKRLMLFFSDVEAVDILTINWTTMRFDRNCKTYRMLLYVCYFILDGMLMTTERGAYKMKEFSDEHMCRLYEKFVLEYYRKHYPELKAKATQIDWNIDKEQSTSSILPIMRTDIMLTFKERTLIIDTKYYSRSMQSQFDKRTIHSNNLYQIHSYVMNYDTNHTGKVDGMLLYAKTEEDITPDGQTTFRDGNVIYYRTLDLNQNFENIKKQLDGFIGKVEQ</sequence>
<dbReference type="GO" id="GO:0004519">
    <property type="term" value="F:endonuclease activity"/>
    <property type="evidence" value="ECO:0007669"/>
    <property type="project" value="UniProtKB-KW"/>
</dbReference>
<dbReference type="PANTHER" id="PTHR38733">
    <property type="entry name" value="PROTEIN MCRC"/>
    <property type="match status" value="1"/>
</dbReference>
<protein>
    <submittedName>
        <fullName evidence="1">5-methylcytosine-specific restriction endonuclease system specificity protein McrC</fullName>
        <ecNumber evidence="1">3.1.21.-</ecNumber>
    </submittedName>
</protein>
<accession>A0A6H9Q6I1</accession>
<dbReference type="InterPro" id="IPR014407">
    <property type="entry name" value="McrC_bac"/>
</dbReference>
<dbReference type="GO" id="GO:0009307">
    <property type="term" value="P:DNA restriction-modification system"/>
    <property type="evidence" value="ECO:0007669"/>
    <property type="project" value="InterPro"/>
</dbReference>
<dbReference type="RefSeq" id="WP_130056853.1">
    <property type="nucleotide sequence ID" value="NZ_RCXH01000006.1"/>
</dbReference>
<dbReference type="EMBL" id="VVYJ01000006">
    <property type="protein sequence ID" value="KAA5476575.1"/>
    <property type="molecule type" value="Genomic_DNA"/>
</dbReference>
<keyword evidence="1" id="KW-0378">Hydrolase</keyword>
<dbReference type="NCBIfam" id="NF007277">
    <property type="entry name" value="PRK09736.1"/>
    <property type="match status" value="1"/>
</dbReference>
<evidence type="ECO:0000313" key="1">
    <source>
        <dbReference type="EMBL" id="KAA5476575.1"/>
    </source>
</evidence>
<reference evidence="1 2" key="1">
    <citation type="journal article" date="2019" name="Nat. Med.">
        <title>A library of human gut bacterial isolates paired with longitudinal multiomics data enables mechanistic microbiome research.</title>
        <authorList>
            <person name="Poyet M."/>
            <person name="Groussin M."/>
            <person name="Gibbons S.M."/>
            <person name="Avila-Pacheco J."/>
            <person name="Jiang X."/>
            <person name="Kearney S.M."/>
            <person name="Perrotta A.R."/>
            <person name="Berdy B."/>
            <person name="Zhao S."/>
            <person name="Lieberman T.D."/>
            <person name="Swanson P.K."/>
            <person name="Smith M."/>
            <person name="Roesemann S."/>
            <person name="Alexander J.E."/>
            <person name="Rich S.A."/>
            <person name="Livny J."/>
            <person name="Vlamakis H."/>
            <person name="Clish C."/>
            <person name="Bullock K."/>
            <person name="Deik A."/>
            <person name="Scott J."/>
            <person name="Pierce K.A."/>
            <person name="Xavier R.J."/>
            <person name="Alm E.J."/>
        </authorList>
    </citation>
    <scope>NUCLEOTIDE SEQUENCE [LARGE SCALE GENOMIC DNA]</scope>
    <source>
        <strain evidence="1 2">BIOML-A25</strain>
    </source>
</reference>
<dbReference type="Pfam" id="PF10117">
    <property type="entry name" value="McrBC"/>
    <property type="match status" value="1"/>
</dbReference>
<gene>
    <name evidence="1" type="primary">mcrC</name>
    <name evidence="1" type="ORF">F2Y39_11520</name>
</gene>
<dbReference type="PIRSF" id="PIRSF003109">
    <property type="entry name" value="McrC"/>
    <property type="match status" value="1"/>
</dbReference>
<dbReference type="EC" id="3.1.21.-" evidence="1"/>
<keyword evidence="1" id="KW-0255">Endonuclease</keyword>